<keyword evidence="4" id="KW-0029">Amino-acid transport</keyword>
<dbReference type="GO" id="GO:0006865">
    <property type="term" value="P:amino acid transport"/>
    <property type="evidence" value="ECO:0007669"/>
    <property type="project" value="UniProtKB-KW"/>
</dbReference>
<evidence type="ECO:0000313" key="8">
    <source>
        <dbReference type="Proteomes" id="UP000823824"/>
    </source>
</evidence>
<dbReference type="InterPro" id="IPR051010">
    <property type="entry name" value="BCAA_transport"/>
</dbReference>
<comment type="caution">
    <text evidence="7">The sequence shown here is derived from an EMBL/GenBank/DDBJ whole genome shotgun (WGS) entry which is preliminary data.</text>
</comment>
<evidence type="ECO:0000256" key="1">
    <source>
        <dbReference type="ARBA" id="ARBA00010062"/>
    </source>
</evidence>
<dbReference type="PRINTS" id="PR00337">
    <property type="entry name" value="LEUILEVALBP"/>
</dbReference>
<feature type="chain" id="PRO_5038340803" evidence="5">
    <location>
        <begin position="20"/>
        <end position="401"/>
    </location>
</feature>
<accession>A0A9D2LHI3</accession>
<name>A0A9D2LHI3_9FIRM</name>
<evidence type="ECO:0000259" key="6">
    <source>
        <dbReference type="Pfam" id="PF13458"/>
    </source>
</evidence>
<dbReference type="AlphaFoldDB" id="A0A9D2LHI3"/>
<dbReference type="PANTHER" id="PTHR30483">
    <property type="entry name" value="LEUCINE-SPECIFIC-BINDING PROTEIN"/>
    <property type="match status" value="1"/>
</dbReference>
<dbReference type="InterPro" id="IPR028081">
    <property type="entry name" value="Leu-bd"/>
</dbReference>
<dbReference type="Gene3D" id="3.40.50.2300">
    <property type="match status" value="2"/>
</dbReference>
<keyword evidence="2" id="KW-0813">Transport</keyword>
<reference evidence="7" key="2">
    <citation type="submission" date="2021-04" db="EMBL/GenBank/DDBJ databases">
        <authorList>
            <person name="Gilroy R."/>
        </authorList>
    </citation>
    <scope>NUCLEOTIDE SEQUENCE</scope>
    <source>
        <strain evidence="7">ChiBcec18-1249</strain>
    </source>
</reference>
<sequence length="401" mass="42164">MKKKLLALALALTMALSLAACGGDSGSNADSTGEAGTEENSGASGTAFKVGVIGPMTGGAAIYGTCVANSAQIAVDEINALGGDIQFDLMVEDDVNDAETSLNAYNALMDDGMQILVGTVTTTPALNVVPQAYEDRVFTITPSASGDDVISIDNNDNVFQICFTDSNQGSRSAQYINEHFPDAKIAIIYKNDDQYSIGIRDNFKSEADARGMSIVYEGTFTEASQTDFNVQLAAAQSAGADLLFLPIYYTPASVILTQANAMGYAPTFFGVDGMDGILTAKNFDPSLAEGVYLLTPFSADAQDKMTQNFVSKYQEAYGEIPNQFGADAYDAIYTLYQAIQAAGVTADMSNEEICDALIEVMPTLAVTGLTSAGSEMTWDASGAVSKDPTAVIIENGTYVTP</sequence>
<dbReference type="CDD" id="cd06347">
    <property type="entry name" value="PBP1_ABC_LivK_ligand_binding-like"/>
    <property type="match status" value="1"/>
</dbReference>
<organism evidence="7 8">
    <name type="scientific">Candidatus Oscillibacter excrementigallinarum</name>
    <dbReference type="NCBI Taxonomy" id="2838716"/>
    <lineage>
        <taxon>Bacteria</taxon>
        <taxon>Bacillati</taxon>
        <taxon>Bacillota</taxon>
        <taxon>Clostridia</taxon>
        <taxon>Eubacteriales</taxon>
        <taxon>Oscillospiraceae</taxon>
        <taxon>Oscillibacter</taxon>
    </lineage>
</organism>
<evidence type="ECO:0000256" key="2">
    <source>
        <dbReference type="ARBA" id="ARBA00022448"/>
    </source>
</evidence>
<dbReference type="PANTHER" id="PTHR30483:SF6">
    <property type="entry name" value="PERIPLASMIC BINDING PROTEIN OF ABC TRANSPORTER FOR NATURAL AMINO ACIDS"/>
    <property type="match status" value="1"/>
</dbReference>
<feature type="domain" description="Leucine-binding protein" evidence="6">
    <location>
        <begin position="49"/>
        <end position="356"/>
    </location>
</feature>
<evidence type="ECO:0000256" key="4">
    <source>
        <dbReference type="ARBA" id="ARBA00022970"/>
    </source>
</evidence>
<evidence type="ECO:0000256" key="5">
    <source>
        <dbReference type="SAM" id="SignalP"/>
    </source>
</evidence>
<comment type="similarity">
    <text evidence="1">Belongs to the leucine-binding protein family.</text>
</comment>
<gene>
    <name evidence="7" type="ORF">H9787_03280</name>
</gene>
<reference evidence="7" key="1">
    <citation type="journal article" date="2021" name="PeerJ">
        <title>Extensive microbial diversity within the chicken gut microbiome revealed by metagenomics and culture.</title>
        <authorList>
            <person name="Gilroy R."/>
            <person name="Ravi A."/>
            <person name="Getino M."/>
            <person name="Pursley I."/>
            <person name="Horton D.L."/>
            <person name="Alikhan N.F."/>
            <person name="Baker D."/>
            <person name="Gharbi K."/>
            <person name="Hall N."/>
            <person name="Watson M."/>
            <person name="Adriaenssens E.M."/>
            <person name="Foster-Nyarko E."/>
            <person name="Jarju S."/>
            <person name="Secka A."/>
            <person name="Antonio M."/>
            <person name="Oren A."/>
            <person name="Chaudhuri R.R."/>
            <person name="La Ragione R."/>
            <person name="Hildebrand F."/>
            <person name="Pallen M.J."/>
        </authorList>
    </citation>
    <scope>NUCLEOTIDE SEQUENCE</scope>
    <source>
        <strain evidence="7">ChiBcec18-1249</strain>
    </source>
</reference>
<dbReference type="InterPro" id="IPR000709">
    <property type="entry name" value="Leu_Ile_Val-bd"/>
</dbReference>
<dbReference type="PROSITE" id="PS51257">
    <property type="entry name" value="PROKAR_LIPOPROTEIN"/>
    <property type="match status" value="1"/>
</dbReference>
<dbReference type="EMBL" id="DWZJ01000025">
    <property type="protein sequence ID" value="HJB12719.1"/>
    <property type="molecule type" value="Genomic_DNA"/>
</dbReference>
<feature type="signal peptide" evidence="5">
    <location>
        <begin position="1"/>
        <end position="19"/>
    </location>
</feature>
<dbReference type="Proteomes" id="UP000823824">
    <property type="component" value="Unassembled WGS sequence"/>
</dbReference>
<evidence type="ECO:0000313" key="7">
    <source>
        <dbReference type="EMBL" id="HJB12719.1"/>
    </source>
</evidence>
<protein>
    <submittedName>
        <fullName evidence="7">ABC transporter substrate-binding protein</fullName>
    </submittedName>
</protein>
<dbReference type="InterPro" id="IPR028082">
    <property type="entry name" value="Peripla_BP_I"/>
</dbReference>
<dbReference type="Pfam" id="PF13458">
    <property type="entry name" value="Peripla_BP_6"/>
    <property type="match status" value="1"/>
</dbReference>
<dbReference type="SUPFAM" id="SSF53822">
    <property type="entry name" value="Periplasmic binding protein-like I"/>
    <property type="match status" value="1"/>
</dbReference>
<evidence type="ECO:0000256" key="3">
    <source>
        <dbReference type="ARBA" id="ARBA00022729"/>
    </source>
</evidence>
<keyword evidence="3 5" id="KW-0732">Signal</keyword>
<proteinExistence type="inferred from homology"/>